<evidence type="ECO:0000313" key="2">
    <source>
        <dbReference type="Proteomes" id="UP000314294"/>
    </source>
</evidence>
<organism evidence="1 2">
    <name type="scientific">Liparis tanakae</name>
    <name type="common">Tanaka's snailfish</name>
    <dbReference type="NCBI Taxonomy" id="230148"/>
    <lineage>
        <taxon>Eukaryota</taxon>
        <taxon>Metazoa</taxon>
        <taxon>Chordata</taxon>
        <taxon>Craniata</taxon>
        <taxon>Vertebrata</taxon>
        <taxon>Euteleostomi</taxon>
        <taxon>Actinopterygii</taxon>
        <taxon>Neopterygii</taxon>
        <taxon>Teleostei</taxon>
        <taxon>Neoteleostei</taxon>
        <taxon>Acanthomorphata</taxon>
        <taxon>Eupercaria</taxon>
        <taxon>Perciformes</taxon>
        <taxon>Cottioidei</taxon>
        <taxon>Cottales</taxon>
        <taxon>Liparidae</taxon>
        <taxon>Liparis</taxon>
    </lineage>
</organism>
<proteinExistence type="predicted"/>
<sequence>MSNAVTGTRCAPIKQQLNHLSLYCNQSGPHAGICSDLVYLILLAAVHGLRIGWGPQPELRIAKVAVSVNIVQTFPDDLLLRQETLVCNQVRKQQERKEEALTFPCQLTVV</sequence>
<gene>
    <name evidence="1" type="ORF">EYF80_002229</name>
</gene>
<name>A0A4Z2JE46_9TELE</name>
<reference evidence="1 2" key="1">
    <citation type="submission" date="2019-03" db="EMBL/GenBank/DDBJ databases">
        <title>First draft genome of Liparis tanakae, snailfish: a comprehensive survey of snailfish specific genes.</title>
        <authorList>
            <person name="Kim W."/>
            <person name="Song I."/>
            <person name="Jeong J.-H."/>
            <person name="Kim D."/>
            <person name="Kim S."/>
            <person name="Ryu S."/>
            <person name="Song J.Y."/>
            <person name="Lee S.K."/>
        </authorList>
    </citation>
    <scope>NUCLEOTIDE SEQUENCE [LARGE SCALE GENOMIC DNA]</scope>
    <source>
        <tissue evidence="1">Muscle</tissue>
    </source>
</reference>
<comment type="caution">
    <text evidence="1">The sequence shown here is derived from an EMBL/GenBank/DDBJ whole genome shotgun (WGS) entry which is preliminary data.</text>
</comment>
<keyword evidence="2" id="KW-1185">Reference proteome</keyword>
<dbReference type="Proteomes" id="UP000314294">
    <property type="component" value="Unassembled WGS sequence"/>
</dbReference>
<evidence type="ECO:0000313" key="1">
    <source>
        <dbReference type="EMBL" id="TNN87512.1"/>
    </source>
</evidence>
<dbReference type="EMBL" id="SRLO01000010">
    <property type="protein sequence ID" value="TNN87512.1"/>
    <property type="molecule type" value="Genomic_DNA"/>
</dbReference>
<dbReference type="AlphaFoldDB" id="A0A4Z2JE46"/>
<protein>
    <submittedName>
        <fullName evidence="1">Uncharacterized protein</fullName>
    </submittedName>
</protein>
<accession>A0A4Z2JE46</accession>